<gene>
    <name evidence="14" type="ORF">SLNSH_01505</name>
</gene>
<comment type="function">
    <text evidence="1">Efflux system for nickel and cobalt.</text>
</comment>
<name>A0A2T1HZE7_9HYPH</name>
<dbReference type="GO" id="GO:0015099">
    <property type="term" value="F:nickel cation transmembrane transporter activity"/>
    <property type="evidence" value="ECO:0007669"/>
    <property type="project" value="UniProtKB-UniRule"/>
</dbReference>
<feature type="transmembrane region" description="Helical" evidence="13">
    <location>
        <begin position="273"/>
        <end position="298"/>
    </location>
</feature>
<keyword evidence="7 13" id="KW-0812">Transmembrane</keyword>
<dbReference type="AlphaFoldDB" id="A0A2T1HZE7"/>
<evidence type="ECO:0000256" key="11">
    <source>
        <dbReference type="ARBA" id="ARBA00023136"/>
    </source>
</evidence>
<evidence type="ECO:0000256" key="7">
    <source>
        <dbReference type="ARBA" id="ARBA00022692"/>
    </source>
</evidence>
<dbReference type="OrthoDB" id="9812956at2"/>
<dbReference type="Pfam" id="PF03824">
    <property type="entry name" value="NicO"/>
    <property type="match status" value="2"/>
</dbReference>
<dbReference type="GO" id="GO:0005886">
    <property type="term" value="C:plasma membrane"/>
    <property type="evidence" value="ECO:0007669"/>
    <property type="project" value="UniProtKB-SubCell"/>
</dbReference>
<evidence type="ECO:0000256" key="1">
    <source>
        <dbReference type="ARBA" id="ARBA00002510"/>
    </source>
</evidence>
<proteinExistence type="inferred from homology"/>
<feature type="transmembrane region" description="Helical" evidence="13">
    <location>
        <begin position="177"/>
        <end position="196"/>
    </location>
</feature>
<dbReference type="InterPro" id="IPR011541">
    <property type="entry name" value="Ni/Co_transpt_high_affinity"/>
</dbReference>
<protein>
    <recommendedName>
        <fullName evidence="13">Nickel/cobalt efflux system</fullName>
    </recommendedName>
</protein>
<dbReference type="Proteomes" id="UP000239772">
    <property type="component" value="Unassembled WGS sequence"/>
</dbReference>
<feature type="transmembrane region" description="Helical" evidence="13">
    <location>
        <begin position="243"/>
        <end position="267"/>
    </location>
</feature>
<keyword evidence="6" id="KW-0533">Nickel</keyword>
<keyword evidence="15" id="KW-1185">Reference proteome</keyword>
<comment type="caution">
    <text evidence="14">The sequence shown here is derived from an EMBL/GenBank/DDBJ whole genome shotgun (WGS) entry which is preliminary data.</text>
</comment>
<evidence type="ECO:0000256" key="13">
    <source>
        <dbReference type="RuleBase" id="RU362101"/>
    </source>
</evidence>
<comment type="similarity">
    <text evidence="13">Belongs to the NiCoT transporter (TC 2.A.52) family.</text>
</comment>
<evidence type="ECO:0000256" key="4">
    <source>
        <dbReference type="ARBA" id="ARBA00022448"/>
    </source>
</evidence>
<evidence type="ECO:0000256" key="10">
    <source>
        <dbReference type="ARBA" id="ARBA00023112"/>
    </source>
</evidence>
<keyword evidence="3" id="KW-0171">Cobalt transport</keyword>
<dbReference type="PANTHER" id="PTHR40659">
    <property type="entry name" value="NICKEL/COBALT EFFLUX SYSTEM RCNA"/>
    <property type="match status" value="1"/>
</dbReference>
<reference evidence="15" key="1">
    <citation type="submission" date="2018-03" db="EMBL/GenBank/DDBJ databases">
        <authorList>
            <person name="Sun L."/>
            <person name="Liu H."/>
            <person name="Chen W."/>
            <person name="Huang K."/>
            <person name="Liu W."/>
            <person name="Gao X."/>
        </authorList>
    </citation>
    <scope>NUCLEOTIDE SEQUENCE [LARGE SCALE GENOMIC DNA]</scope>
    <source>
        <strain evidence="15">SH9</strain>
    </source>
</reference>
<evidence type="ECO:0000256" key="6">
    <source>
        <dbReference type="ARBA" id="ARBA00022596"/>
    </source>
</evidence>
<dbReference type="GO" id="GO:0006824">
    <property type="term" value="P:cobalt ion transport"/>
    <property type="evidence" value="ECO:0007669"/>
    <property type="project" value="UniProtKB-KW"/>
</dbReference>
<feature type="transmembrane region" description="Helical" evidence="13">
    <location>
        <begin position="20"/>
        <end position="44"/>
    </location>
</feature>
<dbReference type="PANTHER" id="PTHR40659:SF1">
    <property type="entry name" value="NICKEL_COBALT EFFLUX SYSTEM RCNA"/>
    <property type="match status" value="1"/>
</dbReference>
<dbReference type="GO" id="GO:0010045">
    <property type="term" value="P:response to nickel cation"/>
    <property type="evidence" value="ECO:0007669"/>
    <property type="project" value="TreeGrafter"/>
</dbReference>
<evidence type="ECO:0000256" key="8">
    <source>
        <dbReference type="ARBA" id="ARBA00022989"/>
    </source>
</evidence>
<keyword evidence="9" id="KW-0406">Ion transport</keyword>
<keyword evidence="5" id="KW-1003">Cell membrane</keyword>
<evidence type="ECO:0000256" key="2">
    <source>
        <dbReference type="ARBA" id="ARBA00004651"/>
    </source>
</evidence>
<dbReference type="EMBL" id="PVZS01000001">
    <property type="protein sequence ID" value="PSC07076.1"/>
    <property type="molecule type" value="Genomic_DNA"/>
</dbReference>
<accession>A0A2T1HZE7</accession>
<dbReference type="GO" id="GO:0046583">
    <property type="term" value="F:monoatomic cation efflux transmembrane transporter activity"/>
    <property type="evidence" value="ECO:0007669"/>
    <property type="project" value="TreeGrafter"/>
</dbReference>
<keyword evidence="8 13" id="KW-1133">Transmembrane helix</keyword>
<sequence length="346" mass="34045">MTVAVETRPSQAEAARKRFVLTLLVALGALAVVGLAGALLSWALGGLGAAPPPRSPFGVGLREGGASGGALAGWILGTQAAFYHQLTAALRAMKENGTAGWTLAGLSFAYGVFHAAGPGHGKAVISAWIVANERALRRGLAMAFAAAAVQAVVAIALVTVLAGVLRVTAVRMTNLTSAVELASFAAVALVGAALTWRKSRALAARLVPLGLSHSHAPGEACGPDCAHAHLPGPERASGGWRDAAGAVFAAGVRPCSGAIIVLVFAMAQGLYPAGIAATLAMGLGTAVTTGALAALAVFAKGAALRVAAARGVAAEWVVAGIEVLAGAFVFAMGLALAFGVAGGGAG</sequence>
<evidence type="ECO:0000256" key="5">
    <source>
        <dbReference type="ARBA" id="ARBA00022475"/>
    </source>
</evidence>
<keyword evidence="11 13" id="KW-0472">Membrane</keyword>
<evidence type="ECO:0000256" key="12">
    <source>
        <dbReference type="ARBA" id="ARBA00023285"/>
    </source>
</evidence>
<feature type="transmembrane region" description="Helical" evidence="13">
    <location>
        <begin position="140"/>
        <end position="165"/>
    </location>
</feature>
<feature type="transmembrane region" description="Helical" evidence="13">
    <location>
        <begin position="319"/>
        <end position="341"/>
    </location>
</feature>
<evidence type="ECO:0000313" key="15">
    <source>
        <dbReference type="Proteomes" id="UP000239772"/>
    </source>
</evidence>
<keyword evidence="4 13" id="KW-0813">Transport</keyword>
<organism evidence="14 15">
    <name type="scientific">Alsobacter soli</name>
    <dbReference type="NCBI Taxonomy" id="2109933"/>
    <lineage>
        <taxon>Bacteria</taxon>
        <taxon>Pseudomonadati</taxon>
        <taxon>Pseudomonadota</taxon>
        <taxon>Alphaproteobacteria</taxon>
        <taxon>Hyphomicrobiales</taxon>
        <taxon>Alsobacteraceae</taxon>
        <taxon>Alsobacter</taxon>
    </lineage>
</organism>
<dbReference type="GO" id="GO:0032025">
    <property type="term" value="P:response to cobalt ion"/>
    <property type="evidence" value="ECO:0007669"/>
    <property type="project" value="TreeGrafter"/>
</dbReference>
<evidence type="ECO:0000256" key="9">
    <source>
        <dbReference type="ARBA" id="ARBA00023065"/>
    </source>
</evidence>
<keyword evidence="12" id="KW-0170">Cobalt</keyword>
<dbReference type="RefSeq" id="WP_106334861.1">
    <property type="nucleotide sequence ID" value="NZ_PVZS01000001.1"/>
</dbReference>
<comment type="subcellular location">
    <subcellularLocation>
        <location evidence="2 13">Cell membrane</location>
        <topology evidence="2 13">Multi-pass membrane protein</topology>
    </subcellularLocation>
</comment>
<keyword evidence="10" id="KW-0921">Nickel transport</keyword>
<evidence type="ECO:0000313" key="14">
    <source>
        <dbReference type="EMBL" id="PSC07076.1"/>
    </source>
</evidence>
<evidence type="ECO:0000256" key="3">
    <source>
        <dbReference type="ARBA" id="ARBA00022426"/>
    </source>
</evidence>
<dbReference type="InterPro" id="IPR051224">
    <property type="entry name" value="NiCoT_RcnA"/>
</dbReference>